<keyword evidence="1" id="KW-0812">Transmembrane</keyword>
<dbReference type="AlphaFoldDB" id="A0A1A9W7Q8"/>
<proteinExistence type="predicted"/>
<dbReference type="EnsemblMetazoa" id="GBRI009223-RA">
    <property type="protein sequence ID" value="GBRI009223-PA"/>
    <property type="gene ID" value="GBRI009223"/>
</dbReference>
<keyword evidence="1" id="KW-1133">Transmembrane helix</keyword>
<organism evidence="2 3">
    <name type="scientific">Glossina brevipalpis</name>
    <dbReference type="NCBI Taxonomy" id="37001"/>
    <lineage>
        <taxon>Eukaryota</taxon>
        <taxon>Metazoa</taxon>
        <taxon>Ecdysozoa</taxon>
        <taxon>Arthropoda</taxon>
        <taxon>Hexapoda</taxon>
        <taxon>Insecta</taxon>
        <taxon>Pterygota</taxon>
        <taxon>Neoptera</taxon>
        <taxon>Endopterygota</taxon>
        <taxon>Diptera</taxon>
        <taxon>Brachycera</taxon>
        <taxon>Muscomorpha</taxon>
        <taxon>Hippoboscoidea</taxon>
        <taxon>Glossinidae</taxon>
        <taxon>Glossina</taxon>
    </lineage>
</organism>
<keyword evidence="1" id="KW-0472">Membrane</keyword>
<accession>A0A1A9W7Q8</accession>
<keyword evidence="3" id="KW-1185">Reference proteome</keyword>
<reference evidence="2" key="2">
    <citation type="submission" date="2020-05" db="UniProtKB">
        <authorList>
            <consortium name="EnsemblMetazoa"/>
        </authorList>
    </citation>
    <scope>IDENTIFICATION</scope>
    <source>
        <strain evidence="2">IAEA</strain>
    </source>
</reference>
<protein>
    <submittedName>
        <fullName evidence="2">Uncharacterized protein</fullName>
    </submittedName>
</protein>
<reference evidence="3" key="1">
    <citation type="submission" date="2014-03" db="EMBL/GenBank/DDBJ databases">
        <authorList>
            <person name="Aksoy S."/>
            <person name="Warren W."/>
            <person name="Wilson R.K."/>
        </authorList>
    </citation>
    <scope>NUCLEOTIDE SEQUENCE [LARGE SCALE GENOMIC DNA]</scope>
    <source>
        <strain evidence="3">IAEA</strain>
    </source>
</reference>
<dbReference type="Proteomes" id="UP000091820">
    <property type="component" value="Unassembled WGS sequence"/>
</dbReference>
<evidence type="ECO:0000313" key="2">
    <source>
        <dbReference type="EnsemblMetazoa" id="GBRI009223-PA"/>
    </source>
</evidence>
<feature type="transmembrane region" description="Helical" evidence="1">
    <location>
        <begin position="65"/>
        <end position="92"/>
    </location>
</feature>
<sequence>MKDITPTPQNRYGYNFRLTPFTKISVYFATLIDDTLSLLASTILHDYMTSTSQPIKPSRSKDRSITYVAAAAAAAAVYARPASSIFVIFAIYSTPIVFTRRISVQDCNRLPHYEKRKHKQG</sequence>
<dbReference type="VEuPathDB" id="VectorBase:GBRI009223"/>
<evidence type="ECO:0000256" key="1">
    <source>
        <dbReference type="SAM" id="Phobius"/>
    </source>
</evidence>
<name>A0A1A9W7Q8_9MUSC</name>
<evidence type="ECO:0000313" key="3">
    <source>
        <dbReference type="Proteomes" id="UP000091820"/>
    </source>
</evidence>